<evidence type="ECO:0000313" key="2">
    <source>
        <dbReference type="Proteomes" id="UP000292345"/>
    </source>
</evidence>
<dbReference type="EMBL" id="PPUZ01000020">
    <property type="protein sequence ID" value="RZM83186.1"/>
    <property type="molecule type" value="Genomic_DNA"/>
</dbReference>
<protein>
    <submittedName>
        <fullName evidence="1">1-deoxy-D-xylulose-5-phosphate synthase</fullName>
    </submittedName>
</protein>
<dbReference type="SUPFAM" id="SSF52540">
    <property type="entry name" value="P-loop containing nucleoside triphosphate hydrolases"/>
    <property type="match status" value="1"/>
</dbReference>
<sequence length="170" mass="19332">MASRGTLYYLCGKMGAGKSTLSRKLAQDHQAVVLSEDDWLAAHYPGQIQTFDDYIEKSRLIKPFIKAHVQSLLQLGLNVVMDFPANTRRQRTWFVELSEAVQASHQLYYLDVSDEQCLSQLAKRRVEQPARAHFDNDVVFYQVSQYFEAPEESENLTLVQLTDVSGSGVQ</sequence>
<evidence type="ECO:0000313" key="1">
    <source>
        <dbReference type="EMBL" id="RZM83186.1"/>
    </source>
</evidence>
<dbReference type="Pfam" id="PF13671">
    <property type="entry name" value="AAA_33"/>
    <property type="match status" value="1"/>
</dbReference>
<accession>A0A4Q7EJ74</accession>
<dbReference type="RefSeq" id="WP_130244667.1">
    <property type="nucleotide sequence ID" value="NZ_PPUZ01000020.1"/>
</dbReference>
<reference evidence="1 2" key="1">
    <citation type="submission" date="2018-01" db="EMBL/GenBank/DDBJ databases">
        <title>Co-occurrence of chitin degradation, pigmentation and bioactivity in marine Pseudoalteromonas.</title>
        <authorList>
            <person name="Paulsen S."/>
            <person name="Gram L."/>
            <person name="Machado H."/>
        </authorList>
    </citation>
    <scope>NUCLEOTIDE SEQUENCE [LARGE SCALE GENOMIC DNA]</scope>
    <source>
        <strain evidence="1 2">S1946</strain>
    </source>
</reference>
<gene>
    <name evidence="1" type="ORF">C3B51_07705</name>
</gene>
<dbReference type="AlphaFoldDB" id="A0A4Q7EJ74"/>
<proteinExistence type="predicted"/>
<dbReference type="InterPro" id="IPR027417">
    <property type="entry name" value="P-loop_NTPase"/>
</dbReference>
<dbReference type="Gene3D" id="3.40.50.300">
    <property type="entry name" value="P-loop containing nucleotide triphosphate hydrolases"/>
    <property type="match status" value="1"/>
</dbReference>
<comment type="caution">
    <text evidence="1">The sequence shown here is derived from an EMBL/GenBank/DDBJ whole genome shotgun (WGS) entry which is preliminary data.</text>
</comment>
<dbReference type="Proteomes" id="UP000292345">
    <property type="component" value="Unassembled WGS sequence"/>
</dbReference>
<organism evidence="1 2">
    <name type="scientific">Pseudoalteromonas rubra</name>
    <dbReference type="NCBI Taxonomy" id="43658"/>
    <lineage>
        <taxon>Bacteria</taxon>
        <taxon>Pseudomonadati</taxon>
        <taxon>Pseudomonadota</taxon>
        <taxon>Gammaproteobacteria</taxon>
        <taxon>Alteromonadales</taxon>
        <taxon>Pseudoalteromonadaceae</taxon>
        <taxon>Pseudoalteromonas</taxon>
    </lineage>
</organism>
<name>A0A4Q7EJ74_9GAMM</name>